<dbReference type="InterPro" id="IPR000792">
    <property type="entry name" value="Tscrpt_reg_LuxR_C"/>
</dbReference>
<dbReference type="Pfam" id="PF01814">
    <property type="entry name" value="Hemerythrin"/>
    <property type="match status" value="1"/>
</dbReference>
<dbReference type="PANTHER" id="PTHR44688">
    <property type="entry name" value="DNA-BINDING TRANSCRIPTIONAL ACTIVATOR DEVR_DOSR"/>
    <property type="match status" value="1"/>
</dbReference>
<keyword evidence="3" id="KW-0804">Transcription</keyword>
<evidence type="ECO:0000256" key="2">
    <source>
        <dbReference type="ARBA" id="ARBA00023125"/>
    </source>
</evidence>
<sequence>MIQSSAIYTPTDRIRDIIVDNGQLLLVLNRFKIPFGFGNSTIHRVCADNNIDCYTFLAVANLISNRNFNGLQIHLPTLVGYLKEAHSYILDFTLPGIKVTLVQGVQHPAATDVALFLIKFFDEYMEEVRNHMTFEDEVVFPYIEQLQNGVRNPDFRIKDFATKHNSMASKLTELKDLFLQHYSIPNTRILNQALFRIMSCGEDLISHCEIENRLLVPAVEALEKRVSSIRQKQSKETDDILASAKDKTEILSDREKEIIRLVAQGLSNKEIADKLRLSFHTITTYRKNLSSKLNIHSSAALAIFAILHNIIDPKGIDLK</sequence>
<comment type="caution">
    <text evidence="5">The sequence shown here is derived from an EMBL/GenBank/DDBJ whole genome shotgun (WGS) entry which is preliminary data.</text>
</comment>
<dbReference type="Proteomes" id="UP000310532">
    <property type="component" value="Unassembled WGS sequence"/>
</dbReference>
<name>A0A4S2AC31_9BACE</name>
<dbReference type="InterPro" id="IPR016032">
    <property type="entry name" value="Sig_transdc_resp-reg_C-effctor"/>
</dbReference>
<dbReference type="EMBL" id="SRYZ01000091">
    <property type="protein sequence ID" value="TGX97553.1"/>
    <property type="molecule type" value="Genomic_DNA"/>
</dbReference>
<evidence type="ECO:0000259" key="4">
    <source>
        <dbReference type="PROSITE" id="PS50043"/>
    </source>
</evidence>
<dbReference type="Pfam" id="PF00196">
    <property type="entry name" value="GerE"/>
    <property type="match status" value="1"/>
</dbReference>
<dbReference type="InterPro" id="IPR012312">
    <property type="entry name" value="Hemerythrin-like"/>
</dbReference>
<dbReference type="GO" id="GO:0003677">
    <property type="term" value="F:DNA binding"/>
    <property type="evidence" value="ECO:0007669"/>
    <property type="project" value="UniProtKB-KW"/>
</dbReference>
<organism evidence="5 6">
    <name type="scientific">Bacteroides muris</name>
    <name type="common">ex Afrizal et al. 2022</name>
    <dbReference type="NCBI Taxonomy" id="2516960"/>
    <lineage>
        <taxon>Bacteria</taxon>
        <taxon>Pseudomonadati</taxon>
        <taxon>Bacteroidota</taxon>
        <taxon>Bacteroidia</taxon>
        <taxon>Bacteroidales</taxon>
        <taxon>Bacteroidaceae</taxon>
        <taxon>Bacteroides</taxon>
    </lineage>
</organism>
<dbReference type="PROSITE" id="PS50043">
    <property type="entry name" value="HTH_LUXR_2"/>
    <property type="match status" value="1"/>
</dbReference>
<dbReference type="AlphaFoldDB" id="A0A4S2AC31"/>
<dbReference type="Gene3D" id="1.20.120.520">
    <property type="entry name" value="nmb1532 protein domain like"/>
    <property type="match status" value="1"/>
</dbReference>
<keyword evidence="2" id="KW-0238">DNA-binding</keyword>
<dbReference type="SUPFAM" id="SSF46894">
    <property type="entry name" value="C-terminal effector domain of the bipartite response regulators"/>
    <property type="match status" value="1"/>
</dbReference>
<keyword evidence="1" id="KW-0805">Transcription regulation</keyword>
<keyword evidence="6" id="KW-1185">Reference proteome</keyword>
<dbReference type="PROSITE" id="PS00622">
    <property type="entry name" value="HTH_LUXR_1"/>
    <property type="match status" value="1"/>
</dbReference>
<dbReference type="PRINTS" id="PR00038">
    <property type="entry name" value="HTHLUXR"/>
</dbReference>
<protein>
    <submittedName>
        <fullName evidence="5">Helix-turn-helix transcriptional regulator</fullName>
    </submittedName>
</protein>
<dbReference type="RefSeq" id="WP_136011531.1">
    <property type="nucleotide sequence ID" value="NZ_SRYZ01000091.1"/>
</dbReference>
<evidence type="ECO:0000313" key="6">
    <source>
        <dbReference type="Proteomes" id="UP000310532"/>
    </source>
</evidence>
<reference evidence="5 6" key="1">
    <citation type="submission" date="2019-04" db="EMBL/GenBank/DDBJ databases">
        <title>Microbes associate with the intestines of laboratory mice.</title>
        <authorList>
            <person name="Navarre W."/>
            <person name="Wong E."/>
            <person name="Huang K."/>
            <person name="Tropini C."/>
            <person name="Ng K."/>
            <person name="Yu B."/>
        </authorList>
    </citation>
    <scope>NUCLEOTIDE SEQUENCE [LARGE SCALE GENOMIC DNA]</scope>
    <source>
        <strain evidence="5 6">NM69_E16B</strain>
    </source>
</reference>
<feature type="domain" description="HTH luxR-type" evidence="4">
    <location>
        <begin position="244"/>
        <end position="309"/>
    </location>
</feature>
<dbReference type="Gene3D" id="1.10.10.10">
    <property type="entry name" value="Winged helix-like DNA-binding domain superfamily/Winged helix DNA-binding domain"/>
    <property type="match status" value="1"/>
</dbReference>
<dbReference type="GO" id="GO:0006355">
    <property type="term" value="P:regulation of DNA-templated transcription"/>
    <property type="evidence" value="ECO:0007669"/>
    <property type="project" value="InterPro"/>
</dbReference>
<evidence type="ECO:0000313" key="5">
    <source>
        <dbReference type="EMBL" id="TGX97553.1"/>
    </source>
</evidence>
<dbReference type="SMART" id="SM00421">
    <property type="entry name" value="HTH_LUXR"/>
    <property type="match status" value="1"/>
</dbReference>
<proteinExistence type="predicted"/>
<dbReference type="PANTHER" id="PTHR44688:SF16">
    <property type="entry name" value="DNA-BINDING TRANSCRIPTIONAL ACTIVATOR DEVR_DOSR"/>
    <property type="match status" value="1"/>
</dbReference>
<dbReference type="CDD" id="cd06170">
    <property type="entry name" value="LuxR_C_like"/>
    <property type="match status" value="1"/>
</dbReference>
<evidence type="ECO:0000256" key="1">
    <source>
        <dbReference type="ARBA" id="ARBA00023015"/>
    </source>
</evidence>
<gene>
    <name evidence="5" type="ORF">E5355_18820</name>
</gene>
<evidence type="ECO:0000256" key="3">
    <source>
        <dbReference type="ARBA" id="ARBA00023163"/>
    </source>
</evidence>
<dbReference type="InterPro" id="IPR036388">
    <property type="entry name" value="WH-like_DNA-bd_sf"/>
</dbReference>
<accession>A0A4S2AC31</accession>